<dbReference type="PRINTS" id="PR01029">
    <property type="entry name" value="PENKAPRCRSR"/>
</dbReference>
<dbReference type="RefSeq" id="XP_007889204.1">
    <property type="nucleotide sequence ID" value="XM_007891013.2"/>
</dbReference>
<dbReference type="GeneID" id="103177054"/>
<reference evidence="11" key="1">
    <citation type="journal article" date="2006" name="Science">
        <title>Ancient noncoding elements conserved in the human genome.</title>
        <authorList>
            <person name="Venkatesh B."/>
            <person name="Kirkness E.F."/>
            <person name="Loh Y.H."/>
            <person name="Halpern A.L."/>
            <person name="Lee A.P."/>
            <person name="Johnson J."/>
            <person name="Dandona N."/>
            <person name="Viswanathan L.D."/>
            <person name="Tay A."/>
            <person name="Venter J.C."/>
            <person name="Strausberg R.L."/>
            <person name="Brenner S."/>
        </authorList>
    </citation>
    <scope>NUCLEOTIDE SEQUENCE [LARGE SCALE GENOMIC DNA]</scope>
</reference>
<keyword evidence="4" id="KW-0165">Cleavage on pair of basic residues</keyword>
<dbReference type="AlphaFoldDB" id="V9KY48"/>
<dbReference type="GO" id="GO:0007218">
    <property type="term" value="P:neuropeptide signaling pathway"/>
    <property type="evidence" value="ECO:0007669"/>
    <property type="project" value="UniProtKB-KW"/>
</dbReference>
<accession>V9KY48</accession>
<evidence type="ECO:0000313" key="11">
    <source>
        <dbReference type="Proteomes" id="UP000314986"/>
    </source>
</evidence>
<evidence type="ECO:0000256" key="6">
    <source>
        <dbReference type="ARBA" id="ARBA00023157"/>
    </source>
</evidence>
<keyword evidence="7" id="KW-0257">Endorphin</keyword>
<comment type="similarity">
    <text evidence="2">Belongs to the opioid neuropeptide precursor family.</text>
</comment>
<dbReference type="GO" id="GO:0043679">
    <property type="term" value="C:axon terminus"/>
    <property type="evidence" value="ECO:0007669"/>
    <property type="project" value="TreeGrafter"/>
</dbReference>
<evidence type="ECO:0000256" key="8">
    <source>
        <dbReference type="SAM" id="SignalP"/>
    </source>
</evidence>
<dbReference type="EMBL" id="JW871231">
    <property type="protein sequence ID" value="AFP03749.1"/>
    <property type="molecule type" value="mRNA"/>
</dbReference>
<dbReference type="Proteomes" id="UP000314986">
    <property type="component" value="Unassembled WGS sequence"/>
</dbReference>
<keyword evidence="3" id="KW-0964">Secreted</keyword>
<dbReference type="GeneTree" id="ENSGT00950000183149"/>
<reference evidence="10" key="4">
    <citation type="submission" date="2025-05" db="UniProtKB">
        <authorList>
            <consortium name="Ensembl"/>
        </authorList>
    </citation>
    <scope>IDENTIFICATION</scope>
</reference>
<gene>
    <name evidence="10" type="primary">penkb</name>
</gene>
<evidence type="ECO:0000313" key="9">
    <source>
        <dbReference type="EMBL" id="AFP03749.1"/>
    </source>
</evidence>
<dbReference type="KEGG" id="cmk:103177054"/>
<feature type="signal peptide" evidence="8">
    <location>
        <begin position="1"/>
        <end position="25"/>
    </location>
</feature>
<evidence type="ECO:0000256" key="4">
    <source>
        <dbReference type="ARBA" id="ARBA00022685"/>
    </source>
</evidence>
<comment type="subcellular location">
    <subcellularLocation>
        <location evidence="1">Secreted</location>
    </subcellularLocation>
</comment>
<sequence>MALLWKCHWLMAVLGTASLFLGIWADCDKECAYCAYRLSTQSVEFNPLSCTLECDGKLPSEKAWEMCRQVVQINMAQDKGQGSQENDGENEEQHILLAKKYGGFMKRYGGFMKKADNVDIYKTDADDENNGREILTKRYGGFMKKDQENASPIDSADVLRELLNLGDLSEHNRYLERSDSDRAGEILKRYGGFMRGFKRSPETEAPAELQKRYGGFMRRVGKPDWRLDYQKRYGGFMKRWNDALVPSDEDGEIYSKEVPELEKRYGGFMRV</sequence>
<dbReference type="GO" id="GO:0007268">
    <property type="term" value="P:chemical synaptic transmission"/>
    <property type="evidence" value="ECO:0007669"/>
    <property type="project" value="TreeGrafter"/>
</dbReference>
<name>V9KY48_CALMI</name>
<evidence type="ECO:0000256" key="2">
    <source>
        <dbReference type="ARBA" id="ARBA00008543"/>
    </source>
</evidence>
<dbReference type="Pfam" id="PF01160">
    <property type="entry name" value="Opiods_neuropep"/>
    <property type="match status" value="1"/>
</dbReference>
<dbReference type="InterPro" id="IPR006024">
    <property type="entry name" value="Opioid_neupept"/>
</dbReference>
<feature type="chain" id="PRO_5044739595" evidence="8">
    <location>
        <begin position="26"/>
        <end position="271"/>
    </location>
</feature>
<keyword evidence="5" id="KW-0555">Opioid peptide</keyword>
<dbReference type="Ensembl" id="ENSCMIT00000039273.1">
    <property type="protein sequence ID" value="ENSCMIP00000038721.1"/>
    <property type="gene ID" value="ENSCMIG00000016250.1"/>
</dbReference>
<keyword evidence="8" id="KW-0732">Signal</keyword>
<dbReference type="GO" id="GO:0030425">
    <property type="term" value="C:dendrite"/>
    <property type="evidence" value="ECO:0007669"/>
    <property type="project" value="TreeGrafter"/>
</dbReference>
<dbReference type="GO" id="GO:0043025">
    <property type="term" value="C:neuronal cell body"/>
    <property type="evidence" value="ECO:0007669"/>
    <property type="project" value="TreeGrafter"/>
</dbReference>
<dbReference type="GO" id="GO:0007600">
    <property type="term" value="P:sensory perception"/>
    <property type="evidence" value="ECO:0007669"/>
    <property type="project" value="TreeGrafter"/>
</dbReference>
<evidence type="ECO:0000313" key="10">
    <source>
        <dbReference type="Ensembl" id="ENSCMIP00000038721.1"/>
    </source>
</evidence>
<keyword evidence="6" id="KW-1015">Disulfide bond</keyword>
<protein>
    <submittedName>
        <fullName evidence="9 10">Proenkephalin</fullName>
    </submittedName>
</protein>
<dbReference type="PANTHER" id="PTHR11438:SF3">
    <property type="entry name" value="PROENKEPHALIN-A"/>
    <property type="match status" value="1"/>
</dbReference>
<dbReference type="GO" id="GO:0001515">
    <property type="term" value="F:opioid peptide activity"/>
    <property type="evidence" value="ECO:0007669"/>
    <property type="project" value="UniProtKB-KW"/>
</dbReference>
<dbReference type="OMA" id="NPEAGHY"/>
<dbReference type="CTD" id="360136"/>
<evidence type="ECO:0000256" key="7">
    <source>
        <dbReference type="ARBA" id="ARBA00023205"/>
    </source>
</evidence>
<proteinExistence type="evidence at transcript level"/>
<dbReference type="STRING" id="7868.ENSCMIP00000038721"/>
<dbReference type="PRINTS" id="PR01028">
    <property type="entry name" value="OPIOIDPRCRSR"/>
</dbReference>
<evidence type="ECO:0000256" key="5">
    <source>
        <dbReference type="ARBA" id="ARBA00022901"/>
    </source>
</evidence>
<evidence type="ECO:0000256" key="1">
    <source>
        <dbReference type="ARBA" id="ARBA00004613"/>
    </source>
</evidence>
<organism evidence="9">
    <name type="scientific">Callorhinchus milii</name>
    <name type="common">Ghost shark</name>
    <dbReference type="NCBI Taxonomy" id="7868"/>
    <lineage>
        <taxon>Eukaryota</taxon>
        <taxon>Metazoa</taxon>
        <taxon>Chordata</taxon>
        <taxon>Craniata</taxon>
        <taxon>Vertebrata</taxon>
        <taxon>Chondrichthyes</taxon>
        <taxon>Holocephali</taxon>
        <taxon>Chimaeriformes</taxon>
        <taxon>Callorhinchidae</taxon>
        <taxon>Callorhinchus</taxon>
    </lineage>
</organism>
<keyword evidence="11" id="KW-1185">Reference proteome</keyword>
<reference evidence="9 11" key="3">
    <citation type="journal article" date="2014" name="Nature">
        <title>Elephant shark genome provides unique insights into gnathostome evolution.</title>
        <authorList>
            <consortium name="International Elephant Shark Genome Sequencing Consortium"/>
            <person name="Venkatesh B."/>
            <person name="Lee A.P."/>
            <person name="Ravi V."/>
            <person name="Maurya A.K."/>
            <person name="Lian M.M."/>
            <person name="Swann J.B."/>
            <person name="Ohta Y."/>
            <person name="Flajnik M.F."/>
            <person name="Sutoh Y."/>
            <person name="Kasahara M."/>
            <person name="Hoon S."/>
            <person name="Gangu V."/>
            <person name="Roy S.W."/>
            <person name="Irimia M."/>
            <person name="Korzh V."/>
            <person name="Kondrychyn I."/>
            <person name="Lim Z.W."/>
            <person name="Tay B.H."/>
            <person name="Tohari S."/>
            <person name="Kong K.W."/>
            <person name="Ho S."/>
            <person name="Lorente-Galdos B."/>
            <person name="Quilez J."/>
            <person name="Marques-Bonet T."/>
            <person name="Raney B.J."/>
            <person name="Ingham P.W."/>
            <person name="Tay A."/>
            <person name="Hillier L.W."/>
            <person name="Minx P."/>
            <person name="Boehm T."/>
            <person name="Wilson R.K."/>
            <person name="Brenner S."/>
            <person name="Warren W.C."/>
        </authorList>
    </citation>
    <scope>NUCLEOTIDE SEQUENCE</scope>
    <source>
        <tissue evidence="9">Testis</tissue>
    </source>
</reference>
<evidence type="ECO:0000256" key="3">
    <source>
        <dbReference type="ARBA" id="ARBA00022525"/>
    </source>
</evidence>
<dbReference type="OrthoDB" id="9928775at2759"/>
<dbReference type="GO" id="GO:0005886">
    <property type="term" value="C:plasma membrane"/>
    <property type="evidence" value="ECO:0007669"/>
    <property type="project" value="TreeGrafter"/>
</dbReference>
<dbReference type="RefSeq" id="XP_007889203.1">
    <property type="nucleotide sequence ID" value="XM_007891012.2"/>
</dbReference>
<dbReference type="InterPro" id="IPR000703">
    <property type="entry name" value="Proenkphlin_A"/>
</dbReference>
<dbReference type="PANTHER" id="PTHR11438">
    <property type="entry name" value="PROENKEPHALIN"/>
    <property type="match status" value="1"/>
</dbReference>
<dbReference type="GO" id="GO:0005576">
    <property type="term" value="C:extracellular region"/>
    <property type="evidence" value="ECO:0007669"/>
    <property type="project" value="UniProtKB-SubCell"/>
</dbReference>
<dbReference type="GO" id="GO:0031628">
    <property type="term" value="F:opioid receptor binding"/>
    <property type="evidence" value="ECO:0007669"/>
    <property type="project" value="TreeGrafter"/>
</dbReference>
<reference evidence="11" key="2">
    <citation type="journal article" date="2007" name="PLoS Biol.">
        <title>Survey sequencing and comparative analysis of the elephant shark (Callorhinchus milii) genome.</title>
        <authorList>
            <person name="Venkatesh B."/>
            <person name="Kirkness E.F."/>
            <person name="Loh Y.H."/>
            <person name="Halpern A.L."/>
            <person name="Lee A.P."/>
            <person name="Johnson J."/>
            <person name="Dandona N."/>
            <person name="Viswanathan L.D."/>
            <person name="Tay A."/>
            <person name="Venter J.C."/>
            <person name="Strausberg R.L."/>
            <person name="Brenner S."/>
        </authorList>
    </citation>
    <scope>NUCLEOTIDE SEQUENCE [LARGE SCALE GENOMIC DNA]</scope>
</reference>